<feature type="transmembrane region" description="Helical" evidence="7">
    <location>
        <begin position="379"/>
        <end position="400"/>
    </location>
</feature>
<dbReference type="PANTHER" id="PTHR23513">
    <property type="entry name" value="INTEGRAL MEMBRANE EFFLUX PROTEIN-RELATED"/>
    <property type="match status" value="1"/>
</dbReference>
<keyword evidence="2" id="KW-0813">Transport</keyword>
<sequence>MPRRRRFVLDITPLRESADFRRLWAGSSLSVVGGQMTTFAVTLQVYRTTHSSAAVGAVGLASGLPLILLGLFGGSFADAVDRRRLVQATSTGSVVVSALLAVQAFAGLRALWPLYALVAAQSLLGAVGAPARRTFVPRLLPAGQVAAGVALNHLCFQVGLMAGPALAGVVTAAGGLRLCYLADVVSFTGTLYALARLPAMPPQGGASRPGVAAVAEGLRFIRRRPILTGVFLADLDAMVLGMPFALFPALNAAHFGGAAPTLGLITAAPAVGGLFGSALSGAVAHAVRPGRALLASVTVWGAAIAGFGLARTLWLGLPLLVLAGAADTISAIVRATIVQLATPDGFRGRVGGVDFVIGAAGPQVGNFRAGAVASLTSPAVSAVGGGIAVLLGAGLLRLAVPALTRYTTPADEPEEALDEAR</sequence>
<protein>
    <submittedName>
        <fullName evidence="9">MFS transporter</fullName>
    </submittedName>
</protein>
<comment type="caution">
    <text evidence="9">The sequence shown here is derived from an EMBL/GenBank/DDBJ whole genome shotgun (WGS) entry which is preliminary data.</text>
</comment>
<dbReference type="CDD" id="cd06173">
    <property type="entry name" value="MFS_MefA_like"/>
    <property type="match status" value="1"/>
</dbReference>
<reference evidence="10" key="1">
    <citation type="journal article" date="2019" name="Int. J. Syst. Evol. Microbiol.">
        <title>The Global Catalogue of Microorganisms (GCM) 10K type strain sequencing project: providing services to taxonomists for standard genome sequencing and annotation.</title>
        <authorList>
            <consortium name="The Broad Institute Genomics Platform"/>
            <consortium name="The Broad Institute Genome Sequencing Center for Infectious Disease"/>
            <person name="Wu L."/>
            <person name="Ma J."/>
        </authorList>
    </citation>
    <scope>NUCLEOTIDE SEQUENCE [LARGE SCALE GENOMIC DNA]</scope>
    <source>
        <strain evidence="10">JCM 17933</strain>
    </source>
</reference>
<keyword evidence="5 7" id="KW-1133">Transmembrane helix</keyword>
<dbReference type="EMBL" id="BAABHF010000057">
    <property type="protein sequence ID" value="GAA4517326.1"/>
    <property type="molecule type" value="Genomic_DNA"/>
</dbReference>
<keyword evidence="3" id="KW-1003">Cell membrane</keyword>
<dbReference type="SUPFAM" id="SSF103473">
    <property type="entry name" value="MFS general substrate transporter"/>
    <property type="match status" value="1"/>
</dbReference>
<dbReference type="Gene3D" id="1.20.1250.20">
    <property type="entry name" value="MFS general substrate transporter like domains"/>
    <property type="match status" value="1"/>
</dbReference>
<dbReference type="InterPro" id="IPR020846">
    <property type="entry name" value="MFS_dom"/>
</dbReference>
<comment type="subcellular location">
    <subcellularLocation>
        <location evidence="1">Cell inner membrane</location>
        <topology evidence="1">Multi-pass membrane protein</topology>
    </subcellularLocation>
</comment>
<evidence type="ECO:0000313" key="9">
    <source>
        <dbReference type="EMBL" id="GAA4517326.1"/>
    </source>
</evidence>
<feature type="transmembrane region" description="Helical" evidence="7">
    <location>
        <begin position="226"/>
        <end position="250"/>
    </location>
</feature>
<dbReference type="PANTHER" id="PTHR23513:SF9">
    <property type="entry name" value="ENTEROBACTIN EXPORTER ENTS"/>
    <property type="match status" value="1"/>
</dbReference>
<evidence type="ECO:0000256" key="6">
    <source>
        <dbReference type="ARBA" id="ARBA00023136"/>
    </source>
</evidence>
<keyword evidence="4 7" id="KW-0812">Transmembrane</keyword>
<feature type="domain" description="Major facilitator superfamily (MFS) profile" evidence="8">
    <location>
        <begin position="222"/>
        <end position="421"/>
    </location>
</feature>
<feature type="transmembrane region" description="Helical" evidence="7">
    <location>
        <begin position="23"/>
        <end position="46"/>
    </location>
</feature>
<dbReference type="InterPro" id="IPR036259">
    <property type="entry name" value="MFS_trans_sf"/>
</dbReference>
<keyword evidence="6 7" id="KW-0472">Membrane</keyword>
<accession>A0ABP8R3P1</accession>
<evidence type="ECO:0000256" key="5">
    <source>
        <dbReference type="ARBA" id="ARBA00022989"/>
    </source>
</evidence>
<evidence type="ECO:0000256" key="4">
    <source>
        <dbReference type="ARBA" id="ARBA00022692"/>
    </source>
</evidence>
<feature type="transmembrane region" description="Helical" evidence="7">
    <location>
        <begin position="52"/>
        <end position="73"/>
    </location>
</feature>
<keyword evidence="10" id="KW-1185">Reference proteome</keyword>
<dbReference type="Proteomes" id="UP001500503">
    <property type="component" value="Unassembled WGS sequence"/>
</dbReference>
<feature type="transmembrane region" description="Helical" evidence="7">
    <location>
        <begin position="292"/>
        <end position="314"/>
    </location>
</feature>
<evidence type="ECO:0000256" key="7">
    <source>
        <dbReference type="SAM" id="Phobius"/>
    </source>
</evidence>
<evidence type="ECO:0000256" key="2">
    <source>
        <dbReference type="ARBA" id="ARBA00022448"/>
    </source>
</evidence>
<evidence type="ECO:0000313" key="10">
    <source>
        <dbReference type="Proteomes" id="UP001500503"/>
    </source>
</evidence>
<dbReference type="InterPro" id="IPR010290">
    <property type="entry name" value="TM_effector"/>
</dbReference>
<gene>
    <name evidence="9" type="ORF">GCM10023191_089620</name>
</gene>
<proteinExistence type="predicted"/>
<feature type="transmembrane region" description="Helical" evidence="7">
    <location>
        <begin position="262"/>
        <end position="285"/>
    </location>
</feature>
<organism evidence="9 10">
    <name type="scientific">Actinoallomurus oryzae</name>
    <dbReference type="NCBI Taxonomy" id="502180"/>
    <lineage>
        <taxon>Bacteria</taxon>
        <taxon>Bacillati</taxon>
        <taxon>Actinomycetota</taxon>
        <taxon>Actinomycetes</taxon>
        <taxon>Streptosporangiales</taxon>
        <taxon>Thermomonosporaceae</taxon>
        <taxon>Actinoallomurus</taxon>
    </lineage>
</organism>
<dbReference type="PROSITE" id="PS50850">
    <property type="entry name" value="MFS"/>
    <property type="match status" value="1"/>
</dbReference>
<dbReference type="Pfam" id="PF05977">
    <property type="entry name" value="MFS_3"/>
    <property type="match status" value="1"/>
</dbReference>
<feature type="transmembrane region" description="Helical" evidence="7">
    <location>
        <begin position="85"/>
        <end position="106"/>
    </location>
</feature>
<name>A0ABP8R3P1_9ACTN</name>
<evidence type="ECO:0000256" key="1">
    <source>
        <dbReference type="ARBA" id="ARBA00004429"/>
    </source>
</evidence>
<evidence type="ECO:0000256" key="3">
    <source>
        <dbReference type="ARBA" id="ARBA00022475"/>
    </source>
</evidence>
<evidence type="ECO:0000259" key="8">
    <source>
        <dbReference type="PROSITE" id="PS50850"/>
    </source>
</evidence>